<dbReference type="RefSeq" id="WP_072013548.1">
    <property type="nucleotide sequence ID" value="NZ_JAWIZJ010000002.1"/>
</dbReference>
<protein>
    <recommendedName>
        <fullName evidence="3">Derepression protein</fullName>
    </recommendedName>
</protein>
<evidence type="ECO:0008006" key="3">
    <source>
        <dbReference type="Google" id="ProtNLM"/>
    </source>
</evidence>
<dbReference type="Proteomes" id="UP000295433">
    <property type="component" value="Unassembled WGS sequence"/>
</dbReference>
<gene>
    <name evidence="1" type="ORF">EDC54_102374</name>
</gene>
<keyword evidence="2" id="KW-1185">Reference proteome</keyword>
<sequence length="99" mass="11275">MDRVTAQALSAKMIAGEETQKNNEVHSLSIESYHKMNRAKNVAFGLHLHVRKLEVNAEPLLWLPDIFSYLHDDIDSVLNELKGKGLCNEWLKQGKGSFR</sequence>
<dbReference type="AlphaFoldDB" id="A0A4R3VR09"/>
<dbReference type="InterPro" id="IPR057872">
    <property type="entry name" value="Derepression"/>
</dbReference>
<name>A0A4R3VR09_9GAMM</name>
<comment type="caution">
    <text evidence="1">The sequence shown here is derived from an EMBL/GenBank/DDBJ whole genome shotgun (WGS) entry which is preliminary data.</text>
</comment>
<accession>A0A4R3VR09</accession>
<dbReference type="EMBL" id="SMBY01000002">
    <property type="protein sequence ID" value="TCV07802.1"/>
    <property type="molecule type" value="Genomic_DNA"/>
</dbReference>
<evidence type="ECO:0000313" key="2">
    <source>
        <dbReference type="Proteomes" id="UP000295433"/>
    </source>
</evidence>
<organism evidence="1 2">
    <name type="scientific">Samsonia erythrinae</name>
    <dbReference type="NCBI Taxonomy" id="160434"/>
    <lineage>
        <taxon>Bacteria</taxon>
        <taxon>Pseudomonadati</taxon>
        <taxon>Pseudomonadota</taxon>
        <taxon>Gammaproteobacteria</taxon>
        <taxon>Enterobacterales</taxon>
        <taxon>Pectobacteriaceae</taxon>
        <taxon>Samsonia</taxon>
    </lineage>
</organism>
<proteinExistence type="predicted"/>
<dbReference type="Pfam" id="PF25738">
    <property type="entry name" value="Derepression"/>
    <property type="match status" value="1"/>
</dbReference>
<reference evidence="1 2" key="1">
    <citation type="submission" date="2019-03" db="EMBL/GenBank/DDBJ databases">
        <title>Genomic Encyclopedia of Type Strains, Phase IV (KMG-IV): sequencing the most valuable type-strain genomes for metagenomic binning, comparative biology and taxonomic classification.</title>
        <authorList>
            <person name="Goeker M."/>
        </authorList>
    </citation>
    <scope>NUCLEOTIDE SEQUENCE [LARGE SCALE GENOMIC DNA]</scope>
    <source>
        <strain evidence="1 2">DSM 16730</strain>
    </source>
</reference>
<evidence type="ECO:0000313" key="1">
    <source>
        <dbReference type="EMBL" id="TCV07802.1"/>
    </source>
</evidence>